<dbReference type="InterPro" id="IPR036388">
    <property type="entry name" value="WH-like_DNA-bd_sf"/>
</dbReference>
<dbReference type="AlphaFoldDB" id="A0A6G6W932"/>
<evidence type="ECO:0000313" key="3">
    <source>
        <dbReference type="Proteomes" id="UP000502996"/>
    </source>
</evidence>
<dbReference type="Gene3D" id="3.30.420.40">
    <property type="match status" value="2"/>
</dbReference>
<name>A0A6G6W932_9ACTN</name>
<dbReference type="Pfam" id="PF00480">
    <property type="entry name" value="ROK"/>
    <property type="match status" value="1"/>
</dbReference>
<dbReference type="EMBL" id="CP049257">
    <property type="protein sequence ID" value="QIG41663.1"/>
    <property type="molecule type" value="Genomic_DNA"/>
</dbReference>
<evidence type="ECO:0000256" key="1">
    <source>
        <dbReference type="ARBA" id="ARBA00006479"/>
    </source>
</evidence>
<accession>A0A6G6W932</accession>
<dbReference type="RefSeq" id="WP_165228211.1">
    <property type="nucleotide sequence ID" value="NZ_CP049257.1"/>
</dbReference>
<dbReference type="SUPFAM" id="SSF53067">
    <property type="entry name" value="Actin-like ATPase domain"/>
    <property type="match status" value="1"/>
</dbReference>
<dbReference type="Proteomes" id="UP000502996">
    <property type="component" value="Chromosome"/>
</dbReference>
<dbReference type="SUPFAM" id="SSF46785">
    <property type="entry name" value="Winged helix' DNA-binding domain"/>
    <property type="match status" value="1"/>
</dbReference>
<proteinExistence type="inferred from homology"/>
<dbReference type="PANTHER" id="PTHR18964:SF173">
    <property type="entry name" value="GLUCOKINASE"/>
    <property type="match status" value="1"/>
</dbReference>
<reference evidence="2 3" key="1">
    <citation type="submission" date="2020-02" db="EMBL/GenBank/DDBJ databases">
        <title>Full genome sequence of Nocardioides sp. R-3366.</title>
        <authorList>
            <person name="Im W.-T."/>
        </authorList>
    </citation>
    <scope>NUCLEOTIDE SEQUENCE [LARGE SCALE GENOMIC DNA]</scope>
    <source>
        <strain evidence="2 3">R-3366</strain>
    </source>
</reference>
<evidence type="ECO:0000313" key="2">
    <source>
        <dbReference type="EMBL" id="QIG41663.1"/>
    </source>
</evidence>
<dbReference type="InterPro" id="IPR036390">
    <property type="entry name" value="WH_DNA-bd_sf"/>
</dbReference>
<dbReference type="PANTHER" id="PTHR18964">
    <property type="entry name" value="ROK (REPRESSOR, ORF, KINASE) FAMILY"/>
    <property type="match status" value="1"/>
</dbReference>
<sequence>MVDQTVAPRDRTSEDLYHLVRTGQAATRSELAEMSGLSRSTVHSAVGRLLASGRLAEAEVVEKGPGSGSGRPAMRLTVEPSRSTVAGIDFGHNHVCVALADARGTELVERRVELDVDLHAQEALETASAMLQELMAEQGTTELAAVAAGIPGPVDRKSGLVQSPTILSSWVGLAPATELQQRLGVPVAVANDAVLGAYGELARGAGRFHRDFLYVKASHGIGAALVVNGQPYTGATGLAGEIGHTQLAGHTELCRCGNRGCLEAVVSVQSIRHQLAHTHPQTDPGLLEVAHPSDPVSERILNEAGLVLGAVLAEFCNLVNPSALVIGGELGEAGGVLFDGVEQAVRRHAQPATFAALEVLPAELGSRAELVGAVHLAVASLPA</sequence>
<dbReference type="InterPro" id="IPR000600">
    <property type="entry name" value="ROK"/>
</dbReference>
<dbReference type="Gene3D" id="1.10.10.10">
    <property type="entry name" value="Winged helix-like DNA-binding domain superfamily/Winged helix DNA-binding domain"/>
    <property type="match status" value="1"/>
</dbReference>
<dbReference type="InterPro" id="IPR043129">
    <property type="entry name" value="ATPase_NBD"/>
</dbReference>
<protein>
    <submittedName>
        <fullName evidence="2">ROK family transcriptional regulator</fullName>
    </submittedName>
</protein>
<dbReference type="Pfam" id="PF13412">
    <property type="entry name" value="HTH_24"/>
    <property type="match status" value="1"/>
</dbReference>
<dbReference type="KEGG" id="nano:G5V58_01745"/>
<organism evidence="2 3">
    <name type="scientific">Nocardioides anomalus</name>
    <dbReference type="NCBI Taxonomy" id="2712223"/>
    <lineage>
        <taxon>Bacteria</taxon>
        <taxon>Bacillati</taxon>
        <taxon>Actinomycetota</taxon>
        <taxon>Actinomycetes</taxon>
        <taxon>Propionibacteriales</taxon>
        <taxon>Nocardioidaceae</taxon>
        <taxon>Nocardioides</taxon>
    </lineage>
</organism>
<comment type="similarity">
    <text evidence="1">Belongs to the ROK (NagC/XylR) family.</text>
</comment>
<keyword evidence="3" id="KW-1185">Reference proteome</keyword>
<gene>
    <name evidence="2" type="ORF">G5V58_01745</name>
</gene>